<organism evidence="2 3">
    <name type="scientific">Blepharisma stoltei</name>
    <dbReference type="NCBI Taxonomy" id="1481888"/>
    <lineage>
        <taxon>Eukaryota</taxon>
        <taxon>Sar</taxon>
        <taxon>Alveolata</taxon>
        <taxon>Ciliophora</taxon>
        <taxon>Postciliodesmatophora</taxon>
        <taxon>Heterotrichea</taxon>
        <taxon>Heterotrichida</taxon>
        <taxon>Blepharismidae</taxon>
        <taxon>Blepharisma</taxon>
    </lineage>
</organism>
<dbReference type="InterPro" id="IPR003123">
    <property type="entry name" value="VPS9"/>
</dbReference>
<reference evidence="2" key="1">
    <citation type="submission" date="2021-09" db="EMBL/GenBank/DDBJ databases">
        <authorList>
            <consortium name="AG Swart"/>
            <person name="Singh M."/>
            <person name="Singh A."/>
            <person name="Seah K."/>
            <person name="Emmerich C."/>
        </authorList>
    </citation>
    <scope>NUCLEOTIDE SEQUENCE</scope>
    <source>
        <strain evidence="2">ATCC30299</strain>
    </source>
</reference>
<evidence type="ECO:0000313" key="3">
    <source>
        <dbReference type="Proteomes" id="UP001162131"/>
    </source>
</evidence>
<name>A0AAU9JFA3_9CILI</name>
<evidence type="ECO:0000259" key="1">
    <source>
        <dbReference type="PROSITE" id="PS51205"/>
    </source>
</evidence>
<protein>
    <recommendedName>
        <fullName evidence="1">VPS9 domain-containing protein</fullName>
    </recommendedName>
</protein>
<proteinExistence type="predicted"/>
<gene>
    <name evidence="2" type="ORF">BSTOLATCC_MIC41994</name>
</gene>
<dbReference type="AlphaFoldDB" id="A0AAU9JFA3"/>
<comment type="caution">
    <text evidence="2">The sequence shown here is derived from an EMBL/GenBank/DDBJ whole genome shotgun (WGS) entry which is preliminary data.</text>
</comment>
<dbReference type="Gene3D" id="1.20.1050.80">
    <property type="entry name" value="VPS9 domain"/>
    <property type="match status" value="1"/>
</dbReference>
<dbReference type="Pfam" id="PF02204">
    <property type="entry name" value="VPS9"/>
    <property type="match status" value="1"/>
</dbReference>
<dbReference type="InterPro" id="IPR037191">
    <property type="entry name" value="VPS9_dom_sf"/>
</dbReference>
<sequence>MGQKQSKLPCSYSDIDFLFQMKKQNQIKFFSQIQGFSEMSSEWIPYIRDRLSQYNPYIWRDELLRFVNTWNAHQDVRSKISIAWLFYMRSTQPKPKKQVTRTQLRDHTGECLTFTMLVDDNPYKNLVYEQLMKDESNALYHMIRRFGTALQMEFTNYDPTNAFNELKDSVKQDAVQNAELITNYIKSFISILTDSLDKFYLNLDQHIDIEARELIATHAVVSSEILEILTKIYLEAYKADEDDYYENLQRLHNSRLNSLSLDNSLRLNNGEGYLEAFENLVGISCSKSLKDMLDEVSHYSNSIKSAIDNFNPDKSVLLETDKFIEICILVICKASAPNLPTRVRIAETFLHSFFRNQEMEYVLNTLQGALKLLQTCIP</sequence>
<feature type="domain" description="VPS9" evidence="1">
    <location>
        <begin position="238"/>
        <end position="378"/>
    </location>
</feature>
<dbReference type="PROSITE" id="PS51205">
    <property type="entry name" value="VPS9"/>
    <property type="match status" value="1"/>
</dbReference>
<accession>A0AAU9JFA3</accession>
<dbReference type="Proteomes" id="UP001162131">
    <property type="component" value="Unassembled WGS sequence"/>
</dbReference>
<dbReference type="SUPFAM" id="SSF109993">
    <property type="entry name" value="VPS9 domain"/>
    <property type="match status" value="1"/>
</dbReference>
<keyword evidence="3" id="KW-1185">Reference proteome</keyword>
<evidence type="ECO:0000313" key="2">
    <source>
        <dbReference type="EMBL" id="CAG9326726.1"/>
    </source>
</evidence>
<dbReference type="EMBL" id="CAJZBQ010000041">
    <property type="protein sequence ID" value="CAG9326726.1"/>
    <property type="molecule type" value="Genomic_DNA"/>
</dbReference>